<dbReference type="PANTHER" id="PTHR28213">
    <property type="entry name" value="IMP-SPECIFIC 5'-NUCLEOTIDASE 1"/>
    <property type="match status" value="1"/>
</dbReference>
<evidence type="ECO:0000256" key="6">
    <source>
        <dbReference type="ARBA" id="ARBA00022741"/>
    </source>
</evidence>
<comment type="subunit">
    <text evidence="3 12">Homotetramer.</text>
</comment>
<dbReference type="AlphaFoldDB" id="A0A642UZK7"/>
<evidence type="ECO:0000256" key="10">
    <source>
        <dbReference type="ARBA" id="ARBA00023080"/>
    </source>
</evidence>
<dbReference type="Pfam" id="PF06437">
    <property type="entry name" value="ISN1"/>
    <property type="match status" value="1"/>
</dbReference>
<keyword evidence="7 12" id="KW-0378">Hydrolase</keyword>
<keyword evidence="5" id="KW-0479">Metal-binding</keyword>
<evidence type="ECO:0000256" key="2">
    <source>
        <dbReference type="ARBA" id="ARBA00005307"/>
    </source>
</evidence>
<dbReference type="OMA" id="WGVLACQ"/>
<dbReference type="VEuPathDB" id="FungiDB:DIURU_001736"/>
<dbReference type="GO" id="GO:0000287">
    <property type="term" value="F:magnesium ion binding"/>
    <property type="evidence" value="ECO:0007669"/>
    <property type="project" value="InterPro"/>
</dbReference>
<evidence type="ECO:0000313" key="13">
    <source>
        <dbReference type="EMBL" id="KAA8904900.1"/>
    </source>
</evidence>
<evidence type="ECO:0000256" key="7">
    <source>
        <dbReference type="ARBA" id="ARBA00022801"/>
    </source>
</evidence>
<comment type="cofactor">
    <cofactor evidence="1 12">
        <name>Mg(2+)</name>
        <dbReference type="ChEBI" id="CHEBI:18420"/>
    </cofactor>
</comment>
<evidence type="ECO:0000256" key="12">
    <source>
        <dbReference type="PIRNR" id="PIRNR028836"/>
    </source>
</evidence>
<dbReference type="GO" id="GO:0071592">
    <property type="term" value="P:nicotinic acid riboside biosynthetic process"/>
    <property type="evidence" value="ECO:0007669"/>
    <property type="project" value="TreeGrafter"/>
</dbReference>
<accession>A0A642UZK7</accession>
<dbReference type="GO" id="GO:0005524">
    <property type="term" value="F:ATP binding"/>
    <property type="evidence" value="ECO:0007669"/>
    <property type="project" value="UniProtKB-KW"/>
</dbReference>
<keyword evidence="9 12" id="KW-0460">Magnesium</keyword>
<dbReference type="OrthoDB" id="185373at2759"/>
<proteinExistence type="inferred from homology"/>
<evidence type="ECO:0000256" key="5">
    <source>
        <dbReference type="ARBA" id="ARBA00022723"/>
    </source>
</evidence>
<gene>
    <name evidence="13" type="ORF">DIURU_001736</name>
</gene>
<dbReference type="PANTHER" id="PTHR28213:SF1">
    <property type="entry name" value="IMP-SPECIFIC 5'-NUCLEOTIDASE 1"/>
    <property type="match status" value="1"/>
</dbReference>
<dbReference type="InterPro" id="IPR009453">
    <property type="entry name" value="ISN1"/>
</dbReference>
<name>A0A642UZK7_DIURU</name>
<dbReference type="GO" id="GO:0008253">
    <property type="term" value="F:5'-nucleotidase activity"/>
    <property type="evidence" value="ECO:0007669"/>
    <property type="project" value="InterPro"/>
</dbReference>
<evidence type="ECO:0000256" key="8">
    <source>
        <dbReference type="ARBA" id="ARBA00022840"/>
    </source>
</evidence>
<protein>
    <recommendedName>
        <fullName evidence="4 12">IMP-specific 5'-nucleotidase 1</fullName>
        <ecNumber evidence="12">3.1.3.-</ecNumber>
    </recommendedName>
</protein>
<comment type="similarity">
    <text evidence="2 12">Belongs to the ISN1 family.</text>
</comment>
<dbReference type="InterPro" id="IPR036412">
    <property type="entry name" value="HAD-like_sf"/>
</dbReference>
<keyword evidence="14" id="KW-1185">Reference proteome</keyword>
<keyword evidence="10 12" id="KW-0546">Nucleotide metabolism</keyword>
<evidence type="ECO:0000256" key="9">
    <source>
        <dbReference type="ARBA" id="ARBA00022842"/>
    </source>
</evidence>
<keyword evidence="6" id="KW-0547">Nucleotide-binding</keyword>
<sequence>MTSRYRVEYSLKQHRRDYFIEFIKGLLAVPFVLNGDINQFANSGREFLDPEFYSDVKRFEDGISHECFRKFSDVFGDIERLVDNTILVDANNDRYGTHTQSRLRKLVPSIGRFHTRLPLVDAFRIEDERRGISRRRLVAPSFNDVRMILNTAQILGLVQNYHDDNPQQLKLLTFDGDVTLYEDGQNLEPDSPVVSRLVELLRRDFFIAVVTAAGYPGQQGATNYYKRLKGLVDTINGPDSALTEAQKRNLLIVGAESNYLFRFNPEMRGFQYIESADWFLPAMKSWDKKKLDEIMDISEQHLIHLQEKFGLKDNTTIIRKARSVGIIPNPGYSILREQLEEMVLSCSFILSNIDMGPSGKALPVGGYTQDDNIETHEIRVCAFNGGSDVWVDIGDKSLGVEALQRYLCQDESLQHLCPITKAESLHIGDQFASVGSNDFKARLSACTAWIASPRETVGCLDDLLSELDRRAELKKKKEAEASDQ</sequence>
<comment type="caution">
    <text evidence="13">The sequence shown here is derived from an EMBL/GenBank/DDBJ whole genome shotgun (WGS) entry which is preliminary data.</text>
</comment>
<dbReference type="SUPFAM" id="SSF56784">
    <property type="entry name" value="HAD-like"/>
    <property type="match status" value="1"/>
</dbReference>
<comment type="function">
    <text evidence="12">IMP-specific 5'-nucleotidase involved in IMP (inositol monophosphate) degradation.</text>
</comment>
<dbReference type="GO" id="GO:0009117">
    <property type="term" value="P:nucleotide metabolic process"/>
    <property type="evidence" value="ECO:0007669"/>
    <property type="project" value="UniProtKB-KW"/>
</dbReference>
<evidence type="ECO:0000256" key="4">
    <source>
        <dbReference type="ARBA" id="ARBA00015544"/>
    </source>
</evidence>
<keyword evidence="8" id="KW-0067">ATP-binding</keyword>
<evidence type="ECO:0000256" key="1">
    <source>
        <dbReference type="ARBA" id="ARBA00001946"/>
    </source>
</evidence>
<reference evidence="13 14" key="1">
    <citation type="submission" date="2019-07" db="EMBL/GenBank/DDBJ databases">
        <title>Genome assembly of two rare yeast pathogens: Diutina rugosa and Trichomonascus ciferrii.</title>
        <authorList>
            <person name="Mixao V."/>
            <person name="Saus E."/>
            <person name="Hansen A."/>
            <person name="Lass-Flor C."/>
            <person name="Gabaldon T."/>
        </authorList>
    </citation>
    <scope>NUCLEOTIDE SEQUENCE [LARGE SCALE GENOMIC DNA]</scope>
    <source>
        <strain evidence="13 14">CBS 613</strain>
    </source>
</reference>
<dbReference type="GO" id="GO:0071590">
    <property type="term" value="P:nicotinamide riboside biosynthetic process"/>
    <property type="evidence" value="ECO:0007669"/>
    <property type="project" value="TreeGrafter"/>
</dbReference>
<evidence type="ECO:0000256" key="3">
    <source>
        <dbReference type="ARBA" id="ARBA00011881"/>
    </source>
</evidence>
<dbReference type="RefSeq" id="XP_034013415.1">
    <property type="nucleotide sequence ID" value="XM_034154312.1"/>
</dbReference>
<evidence type="ECO:0000313" key="14">
    <source>
        <dbReference type="Proteomes" id="UP000449547"/>
    </source>
</evidence>
<dbReference type="GO" id="GO:0006190">
    <property type="term" value="P:inosine salvage"/>
    <property type="evidence" value="ECO:0007669"/>
    <property type="project" value="InterPro"/>
</dbReference>
<dbReference type="Proteomes" id="UP000449547">
    <property type="component" value="Unassembled WGS sequence"/>
</dbReference>
<organism evidence="13 14">
    <name type="scientific">Diutina rugosa</name>
    <name type="common">Yeast</name>
    <name type="synonym">Candida rugosa</name>
    <dbReference type="NCBI Taxonomy" id="5481"/>
    <lineage>
        <taxon>Eukaryota</taxon>
        <taxon>Fungi</taxon>
        <taxon>Dikarya</taxon>
        <taxon>Ascomycota</taxon>
        <taxon>Saccharomycotina</taxon>
        <taxon>Pichiomycetes</taxon>
        <taxon>Debaryomycetaceae</taxon>
        <taxon>Diutina</taxon>
    </lineage>
</organism>
<dbReference type="EMBL" id="SWFT01000051">
    <property type="protein sequence ID" value="KAA8904900.1"/>
    <property type="molecule type" value="Genomic_DNA"/>
</dbReference>
<dbReference type="EC" id="3.1.3.-" evidence="12"/>
<evidence type="ECO:0000256" key="11">
    <source>
        <dbReference type="ARBA" id="ARBA00047413"/>
    </source>
</evidence>
<dbReference type="PIRSF" id="PIRSF028836">
    <property type="entry name" value="ISN1"/>
    <property type="match status" value="1"/>
</dbReference>
<dbReference type="GeneID" id="54780389"/>
<comment type="catalytic activity">
    <reaction evidence="11">
        <text>IMP + H2O = inosine + phosphate</text>
        <dbReference type="Rhea" id="RHEA:27718"/>
        <dbReference type="ChEBI" id="CHEBI:15377"/>
        <dbReference type="ChEBI" id="CHEBI:17596"/>
        <dbReference type="ChEBI" id="CHEBI:43474"/>
        <dbReference type="ChEBI" id="CHEBI:58053"/>
        <dbReference type="EC" id="3.1.3.99"/>
    </reaction>
</comment>